<feature type="transmembrane region" description="Helical" evidence="1">
    <location>
        <begin position="232"/>
        <end position="251"/>
    </location>
</feature>
<sequence>MRLRFLAHRAWQSTMDSDVWRSTLVVAISMVVFLPLSIPLTFWIGSVRPDHEVGLPLDMFSLLLYLGVYWILYSVVYVTMTIWWFQRLDSARLHEKLRTTSSGPSTDRGWFMNLMSSDGTMSLSLQMCLLALIYTVVVMISPEVRAEFGMRILAVLVSVVNWVTVVVTQALAYARLSAVDYRTETASITFPGTPHPMWSDYMTLAVGVSTMLGPADAQLSGSRARRALQSHALVSFAFNSMVFASLATLMLS</sequence>
<name>A0ABY8H8E5_9MICC</name>
<dbReference type="EMBL" id="CP121252">
    <property type="protein sequence ID" value="WFP17186.1"/>
    <property type="molecule type" value="Genomic_DNA"/>
</dbReference>
<evidence type="ECO:0000313" key="2">
    <source>
        <dbReference type="EMBL" id="WFP17186.1"/>
    </source>
</evidence>
<proteinExistence type="predicted"/>
<evidence type="ECO:0000256" key="1">
    <source>
        <dbReference type="SAM" id="Phobius"/>
    </source>
</evidence>
<organism evidence="2 3">
    <name type="scientific">Citricoccus muralis</name>
    <dbReference type="NCBI Taxonomy" id="169134"/>
    <lineage>
        <taxon>Bacteria</taxon>
        <taxon>Bacillati</taxon>
        <taxon>Actinomycetota</taxon>
        <taxon>Actinomycetes</taxon>
        <taxon>Micrococcales</taxon>
        <taxon>Micrococcaceae</taxon>
        <taxon>Citricoccus</taxon>
    </lineage>
</organism>
<feature type="transmembrane region" description="Helical" evidence="1">
    <location>
        <begin position="152"/>
        <end position="174"/>
    </location>
</feature>
<gene>
    <name evidence="2" type="ORF">P8192_03410</name>
</gene>
<accession>A0ABY8H8E5</accession>
<keyword evidence="1" id="KW-0812">Transmembrane</keyword>
<dbReference type="InterPro" id="IPR009781">
    <property type="entry name" value="DUF1345"/>
</dbReference>
<feature type="transmembrane region" description="Helical" evidence="1">
    <location>
        <begin position="121"/>
        <end position="140"/>
    </location>
</feature>
<protein>
    <submittedName>
        <fullName evidence="2">DUF1345 domain-containing protein</fullName>
    </submittedName>
</protein>
<keyword evidence="3" id="KW-1185">Reference proteome</keyword>
<dbReference type="Pfam" id="PF07077">
    <property type="entry name" value="DUF1345"/>
    <property type="match status" value="1"/>
</dbReference>
<feature type="transmembrane region" description="Helical" evidence="1">
    <location>
        <begin position="20"/>
        <end position="42"/>
    </location>
</feature>
<dbReference type="Proteomes" id="UP001219037">
    <property type="component" value="Chromosome"/>
</dbReference>
<dbReference type="RefSeq" id="WP_278158521.1">
    <property type="nucleotide sequence ID" value="NZ_CP121252.1"/>
</dbReference>
<keyword evidence="1" id="KW-0472">Membrane</keyword>
<evidence type="ECO:0000313" key="3">
    <source>
        <dbReference type="Proteomes" id="UP001219037"/>
    </source>
</evidence>
<keyword evidence="1" id="KW-1133">Transmembrane helix</keyword>
<reference evidence="2 3" key="1">
    <citation type="submission" date="2023-04" db="EMBL/GenBank/DDBJ databases">
        <title>Funneling lignin-derived compounds into biodiesel using alkali-halophilic Citricoccus sp. P2.</title>
        <authorList>
            <person name="Luo C.-B."/>
        </authorList>
    </citation>
    <scope>NUCLEOTIDE SEQUENCE [LARGE SCALE GENOMIC DNA]</scope>
    <source>
        <strain evidence="2 3">P2</strain>
    </source>
</reference>
<feature type="transmembrane region" description="Helical" evidence="1">
    <location>
        <begin position="62"/>
        <end position="85"/>
    </location>
</feature>